<dbReference type="Proteomes" id="UP000886602">
    <property type="component" value="Unassembled WGS sequence"/>
</dbReference>
<reference evidence="1" key="1">
    <citation type="submission" date="2020-10" db="EMBL/GenBank/DDBJ databases">
        <title>Connecting structure to function with the recovery of over 1000 high-quality activated sludge metagenome-assembled genomes encoding full-length rRNA genes using long-read sequencing.</title>
        <authorList>
            <person name="Singleton C.M."/>
            <person name="Petriglieri F."/>
            <person name="Kristensen J.M."/>
            <person name="Kirkegaard R.H."/>
            <person name="Michaelsen T.Y."/>
            <person name="Andersen M.H."/>
            <person name="Karst S.M."/>
            <person name="Dueholm M.S."/>
            <person name="Nielsen P.H."/>
            <person name="Albertsen M."/>
        </authorList>
    </citation>
    <scope>NUCLEOTIDE SEQUENCE</scope>
    <source>
        <strain evidence="1">EsbW_18-Q3-R4-48_MAXAC.044</strain>
    </source>
</reference>
<dbReference type="Gene3D" id="3.40.50.410">
    <property type="entry name" value="von Willebrand factor, type A domain"/>
    <property type="match status" value="1"/>
</dbReference>
<gene>
    <name evidence="1" type="ORF">IPJ48_07730</name>
</gene>
<accession>A0A9D7F6F4</accession>
<dbReference type="InterPro" id="IPR036465">
    <property type="entry name" value="vWFA_dom_sf"/>
</dbReference>
<organism evidence="1 2">
    <name type="scientific">Candidatus Propionivibrio dominans</name>
    <dbReference type="NCBI Taxonomy" id="2954373"/>
    <lineage>
        <taxon>Bacteria</taxon>
        <taxon>Pseudomonadati</taxon>
        <taxon>Pseudomonadota</taxon>
        <taxon>Betaproteobacteria</taxon>
        <taxon>Rhodocyclales</taxon>
        <taxon>Rhodocyclaceae</taxon>
        <taxon>Propionivibrio</taxon>
    </lineage>
</organism>
<dbReference type="AlphaFoldDB" id="A0A9D7F6F4"/>
<dbReference type="SUPFAM" id="SSF53300">
    <property type="entry name" value="vWA-like"/>
    <property type="match status" value="1"/>
</dbReference>
<protein>
    <submittedName>
        <fullName evidence="1">DUF1194 domain-containing protein</fullName>
    </submittedName>
</protein>
<name>A0A9D7F6F4_9RHOO</name>
<evidence type="ECO:0000313" key="2">
    <source>
        <dbReference type="Proteomes" id="UP000886602"/>
    </source>
</evidence>
<evidence type="ECO:0000313" key="1">
    <source>
        <dbReference type="EMBL" id="MBK7422980.1"/>
    </source>
</evidence>
<dbReference type="NCBIfam" id="TIGR02595">
    <property type="entry name" value="PEP_CTERM"/>
    <property type="match status" value="1"/>
</dbReference>
<sequence>MELHPWSGAGQQTQAVGWTLINDAASSNAFAALVNAVPQSFQGLTAPGSALNFATPLFVSNSFDSARQVIDVSGDGEENDGADTATARNAALAAGIDTINGLAIGGAAITTFYQNNIAGGANSFVITASFGDFATAIQDKLIKEITPVPEPGSLALAGLGLLGLFGMRRRVKQA</sequence>
<proteinExistence type="predicted"/>
<dbReference type="Pfam" id="PF06707">
    <property type="entry name" value="DUF1194"/>
    <property type="match status" value="1"/>
</dbReference>
<dbReference type="EMBL" id="JADJNC010000010">
    <property type="protein sequence ID" value="MBK7422980.1"/>
    <property type="molecule type" value="Genomic_DNA"/>
</dbReference>
<dbReference type="InterPro" id="IPR013424">
    <property type="entry name" value="Ice-binding_C"/>
</dbReference>
<comment type="caution">
    <text evidence="1">The sequence shown here is derived from an EMBL/GenBank/DDBJ whole genome shotgun (WGS) entry which is preliminary data.</text>
</comment>
<dbReference type="InterPro" id="IPR010607">
    <property type="entry name" value="DUF1194"/>
</dbReference>